<protein>
    <recommendedName>
        <fullName evidence="3">IS1 transposase</fullName>
    </recommendedName>
</protein>
<name>A0AAW3WM90_SERFO</name>
<reference evidence="1" key="1">
    <citation type="submission" date="2020-08" db="EMBL/GenBank/DDBJ databases">
        <title>Food and environmental bacterial isolates.</title>
        <authorList>
            <person name="Richter L."/>
            <person name="Du Plessis E.M."/>
            <person name="Duvenage S."/>
            <person name="Allam M."/>
            <person name="Korsten L."/>
        </authorList>
    </citation>
    <scope>NUCLEOTIDE SEQUENCE</scope>
    <source>
        <strain evidence="1">UPMP2127</strain>
    </source>
</reference>
<dbReference type="Pfam" id="PF03400">
    <property type="entry name" value="DDE_Tnp_IS1"/>
    <property type="match status" value="1"/>
</dbReference>
<sequence length="137" mass="15909">MSGYGQNAKSRYQQLLIPFKVGMIVSDEWGSYSRKVLKDKYLTSRIFTKRIERNNLTLRNHIKCMDHKTICFSWSIELHEKVIGAFIEKYMFYLLESLPALVTFLSLSASSTVAKRHSDISQYHTNRVLSDYAGALY</sequence>
<evidence type="ECO:0000313" key="2">
    <source>
        <dbReference type="Proteomes" id="UP000659084"/>
    </source>
</evidence>
<organism evidence="1 2">
    <name type="scientific">Serratia fonticola</name>
    <dbReference type="NCBI Taxonomy" id="47917"/>
    <lineage>
        <taxon>Bacteria</taxon>
        <taxon>Pseudomonadati</taxon>
        <taxon>Pseudomonadota</taxon>
        <taxon>Gammaproteobacteria</taxon>
        <taxon>Enterobacterales</taxon>
        <taxon>Yersiniaceae</taxon>
        <taxon>Serratia</taxon>
    </lineage>
</organism>
<proteinExistence type="predicted"/>
<dbReference type="GO" id="GO:0006313">
    <property type="term" value="P:DNA transposition"/>
    <property type="evidence" value="ECO:0007669"/>
    <property type="project" value="InterPro"/>
</dbReference>
<comment type="caution">
    <text evidence="1">The sequence shown here is derived from an EMBL/GenBank/DDBJ whole genome shotgun (WGS) entry which is preliminary data.</text>
</comment>
<dbReference type="GO" id="GO:0003677">
    <property type="term" value="F:DNA binding"/>
    <property type="evidence" value="ECO:0007669"/>
    <property type="project" value="InterPro"/>
</dbReference>
<evidence type="ECO:0000313" key="1">
    <source>
        <dbReference type="EMBL" id="MBC3212053.1"/>
    </source>
</evidence>
<dbReference type="GO" id="GO:0004803">
    <property type="term" value="F:transposase activity"/>
    <property type="evidence" value="ECO:0007669"/>
    <property type="project" value="InterPro"/>
</dbReference>
<dbReference type="EMBL" id="JACNYO010000006">
    <property type="protein sequence ID" value="MBC3212053.1"/>
    <property type="molecule type" value="Genomic_DNA"/>
</dbReference>
<evidence type="ECO:0008006" key="3">
    <source>
        <dbReference type="Google" id="ProtNLM"/>
    </source>
</evidence>
<dbReference type="Proteomes" id="UP000659084">
    <property type="component" value="Unassembled WGS sequence"/>
</dbReference>
<dbReference type="AlphaFoldDB" id="A0AAW3WM90"/>
<dbReference type="InterPro" id="IPR005063">
    <property type="entry name" value="Transposase_27"/>
</dbReference>
<gene>
    <name evidence="1" type="ORF">H8J20_07865</name>
</gene>
<accession>A0AAW3WM90</accession>